<protein>
    <submittedName>
        <fullName evidence="1">Carbohydrate ABC transporter substrate-binding protein (CUT1 family)</fullName>
    </submittedName>
</protein>
<dbReference type="Pfam" id="PF13416">
    <property type="entry name" value="SBP_bac_8"/>
    <property type="match status" value="1"/>
</dbReference>
<comment type="caution">
    <text evidence="1">The sequence shown here is derived from an EMBL/GenBank/DDBJ whole genome shotgun (WGS) entry which is preliminary data.</text>
</comment>
<organism evidence="1 2">
    <name type="scientific">Murimonas intestini</name>
    <dbReference type="NCBI Taxonomy" id="1337051"/>
    <lineage>
        <taxon>Bacteria</taxon>
        <taxon>Bacillati</taxon>
        <taxon>Bacillota</taxon>
        <taxon>Clostridia</taxon>
        <taxon>Lachnospirales</taxon>
        <taxon>Lachnospiraceae</taxon>
        <taxon>Murimonas</taxon>
    </lineage>
</organism>
<dbReference type="SUPFAM" id="SSF53850">
    <property type="entry name" value="Periplasmic binding protein-like II"/>
    <property type="match status" value="1"/>
</dbReference>
<dbReference type="Proteomes" id="UP000245412">
    <property type="component" value="Unassembled WGS sequence"/>
</dbReference>
<accession>A0AB73T764</accession>
<dbReference type="EMBL" id="QGGY01000003">
    <property type="protein sequence ID" value="PWJ77417.1"/>
    <property type="molecule type" value="Genomic_DNA"/>
</dbReference>
<reference evidence="1 2" key="1">
    <citation type="submission" date="2018-05" db="EMBL/GenBank/DDBJ databases">
        <authorList>
            <person name="Goeker M."/>
            <person name="Huntemann M."/>
            <person name="Clum A."/>
            <person name="Pillay M."/>
            <person name="Palaniappan K."/>
            <person name="Varghese N."/>
            <person name="Mikhailova N."/>
            <person name="Stamatis D."/>
            <person name="Reddy T."/>
            <person name="Daum C."/>
            <person name="Shapiro N."/>
            <person name="Ivanova N."/>
            <person name="Kyrpides N."/>
            <person name="Woyke T."/>
        </authorList>
    </citation>
    <scope>NUCLEOTIDE SEQUENCE [LARGE SCALE GENOMIC DNA]</scope>
    <source>
        <strain evidence="1 2">DSM 26524</strain>
    </source>
</reference>
<dbReference type="InterPro" id="IPR006059">
    <property type="entry name" value="SBP"/>
</dbReference>
<sequence length="565" mass="64896">MKGSRSRWKAEMPFRNRKTGRAVIYFILAACIWILPGCRSEKEIKEFTAFFNVPGDEIDENNEIKKKIAEITGAECKEIWLAGQTPEKAVSSLIAGGEYPDFIGADAQLYEAGVLVPLDEYWDDYPNIKNFLSEEKWERFRQEDGHIYWIPQFGIANGRTEGVIHNDEAFWIQTRVLKWAGYPKIETLDEYFALLEAYAKENPTMENGLENIAFTVLCDGERYFCLENPPQFLEGYPNDGSVIVEPDTQKVRDYSTTQTAQRYFRKLNEEFQKGYLDPEFFTQTYQEYLNKLSSGQVLGMVDQWWRFAYDINAVLERQELWKEGCNYVPLPITIDKGIKNQWHTIGGDMYNVAEGLAVTVSCEDLAGALSFVNDLLSPEVQTLRLWGIEGVDYEVDAEGIFYLTEEQSARSTDSEYSASHFCSYSYFPRYEGLNPDGINAYSPEVQPGEFFKGLPQDVKDCFDAYGCRNYVEMLGSNEKPGPWFPMYSYSAQLTSSSRAGEVWAAMTEVKQEYLPRVVMAEDFDTAWNEYMEEYTRCEPEVYLEEMQAEVERRVAAGDSASILSK</sequence>
<dbReference type="AlphaFoldDB" id="A0AB73T764"/>
<evidence type="ECO:0000313" key="2">
    <source>
        <dbReference type="Proteomes" id="UP000245412"/>
    </source>
</evidence>
<gene>
    <name evidence="1" type="ORF">C7383_103262</name>
</gene>
<dbReference type="InterPro" id="IPR050490">
    <property type="entry name" value="Bact_solute-bd_prot1"/>
</dbReference>
<proteinExistence type="predicted"/>
<dbReference type="Gene3D" id="3.40.190.10">
    <property type="entry name" value="Periplasmic binding protein-like II"/>
    <property type="match status" value="2"/>
</dbReference>
<dbReference type="PANTHER" id="PTHR43649:SF12">
    <property type="entry name" value="DIACETYLCHITOBIOSE BINDING PROTEIN DASA"/>
    <property type="match status" value="1"/>
</dbReference>
<evidence type="ECO:0000313" key="1">
    <source>
        <dbReference type="EMBL" id="PWJ77417.1"/>
    </source>
</evidence>
<name>A0AB73T764_9FIRM</name>
<keyword evidence="2" id="KW-1185">Reference proteome</keyword>
<dbReference type="PANTHER" id="PTHR43649">
    <property type="entry name" value="ARABINOSE-BINDING PROTEIN-RELATED"/>
    <property type="match status" value="1"/>
</dbReference>